<accession>M8BI39</accession>
<dbReference type="PROSITE" id="PS50097">
    <property type="entry name" value="BTB"/>
    <property type="match status" value="1"/>
</dbReference>
<dbReference type="InterPro" id="IPR002083">
    <property type="entry name" value="MATH/TRAF_dom"/>
</dbReference>
<dbReference type="Pfam" id="PF24570">
    <property type="entry name" value="BACK_BPM_SPOP"/>
    <property type="match status" value="1"/>
</dbReference>
<name>M8BI39_AEGTA</name>
<dbReference type="EnsemblPlants" id="EMT21639">
    <property type="protein sequence ID" value="EMT21639"/>
    <property type="gene ID" value="F775_21872"/>
</dbReference>
<dbReference type="OMA" id="YCIRMAS"/>
<dbReference type="InterPro" id="IPR056423">
    <property type="entry name" value="BACK_BPM_SPOP"/>
</dbReference>
<comment type="similarity">
    <text evidence="2">Belongs to the Tdpoz family.</text>
</comment>
<evidence type="ECO:0000256" key="2">
    <source>
        <dbReference type="ARBA" id="ARBA00010846"/>
    </source>
</evidence>
<protein>
    <submittedName>
        <fullName evidence="3">Speckle-type POZ protein-like protein</fullName>
    </submittedName>
</protein>
<dbReference type="CDD" id="cd18280">
    <property type="entry name" value="BTB_POZ_BPM_plant"/>
    <property type="match status" value="1"/>
</dbReference>
<dbReference type="SUPFAM" id="SSF54695">
    <property type="entry name" value="POZ domain"/>
    <property type="match status" value="1"/>
</dbReference>
<dbReference type="PANTHER" id="PTHR26379">
    <property type="entry name" value="BTB/POZ AND MATH DOMAIN-CONTAINING PROTEIN 1"/>
    <property type="match status" value="1"/>
</dbReference>
<proteinExistence type="inferred from homology"/>
<dbReference type="Gene3D" id="3.30.710.10">
    <property type="entry name" value="Potassium Channel Kv1.1, Chain A"/>
    <property type="match status" value="1"/>
</dbReference>
<sequence>MAAMDQPHTSSRCVVQTASATHDFVIANYSLIRYLPPGEAVSSGIFSVGGYEWTIMFYPGGTLYYTDTQCHIPSSAVFRASPSDRSGFLDVGRTLDLASPWYLNDDCLTIRCVLAVIFEHTENTKIGPAALVPRPDLPSHLKCMLTDGKGTDVTFDVGGRSFPAHRCLLAARSPVFNAELFGPMREKDMKIIKINDMEPAIFELLIHFVYMDSLPNDGEDCSTAVTQHLLVAADRYGLARLKQMCDAKLRTRLNTETVAATLALAEQHHCPLLREACEAFKSSSEVMAHVVASDGRQIQGSGGLQHR</sequence>
<dbReference type="Pfam" id="PF00651">
    <property type="entry name" value="BTB"/>
    <property type="match status" value="1"/>
</dbReference>
<dbReference type="SMART" id="SM00225">
    <property type="entry name" value="BTB"/>
    <property type="match status" value="1"/>
</dbReference>
<comment type="pathway">
    <text evidence="1">Protein modification; protein ubiquitination.</text>
</comment>
<organism evidence="3">
    <name type="scientific">Aegilops tauschii</name>
    <name type="common">Tausch's goatgrass</name>
    <name type="synonym">Aegilops squarrosa</name>
    <dbReference type="NCBI Taxonomy" id="37682"/>
    <lineage>
        <taxon>Eukaryota</taxon>
        <taxon>Viridiplantae</taxon>
        <taxon>Streptophyta</taxon>
        <taxon>Embryophyta</taxon>
        <taxon>Tracheophyta</taxon>
        <taxon>Spermatophyta</taxon>
        <taxon>Magnoliopsida</taxon>
        <taxon>Liliopsida</taxon>
        <taxon>Poales</taxon>
        <taxon>Poaceae</taxon>
        <taxon>BOP clade</taxon>
        <taxon>Pooideae</taxon>
        <taxon>Triticodae</taxon>
        <taxon>Triticeae</taxon>
        <taxon>Triticinae</taxon>
        <taxon>Aegilops</taxon>
    </lineage>
</organism>
<dbReference type="CDD" id="cd00121">
    <property type="entry name" value="MATH"/>
    <property type="match status" value="1"/>
</dbReference>
<evidence type="ECO:0000313" key="3">
    <source>
        <dbReference type="EnsemblPlants" id="EMT21639"/>
    </source>
</evidence>
<dbReference type="InterPro" id="IPR011333">
    <property type="entry name" value="SKP1/BTB/POZ_sf"/>
</dbReference>
<dbReference type="SUPFAM" id="SSF49599">
    <property type="entry name" value="TRAF domain-like"/>
    <property type="match status" value="1"/>
</dbReference>
<dbReference type="InterPro" id="IPR008974">
    <property type="entry name" value="TRAF-like"/>
</dbReference>
<dbReference type="AlphaFoldDB" id="M8BI39"/>
<dbReference type="Gene3D" id="2.60.210.10">
    <property type="entry name" value="Apoptosis, Tumor Necrosis Factor Receptor Associated Protein 2, Chain A"/>
    <property type="match status" value="1"/>
</dbReference>
<dbReference type="GO" id="GO:0016567">
    <property type="term" value="P:protein ubiquitination"/>
    <property type="evidence" value="ECO:0007669"/>
    <property type="project" value="InterPro"/>
</dbReference>
<evidence type="ECO:0000256" key="1">
    <source>
        <dbReference type="ARBA" id="ARBA00004906"/>
    </source>
</evidence>
<dbReference type="PANTHER" id="PTHR26379:SF490">
    <property type="entry name" value="BTB DOMAIN-CONTAINING PROTEIN"/>
    <property type="match status" value="1"/>
</dbReference>
<dbReference type="InterPro" id="IPR000210">
    <property type="entry name" value="BTB/POZ_dom"/>
</dbReference>
<reference evidence="3" key="1">
    <citation type="submission" date="2015-06" db="UniProtKB">
        <authorList>
            <consortium name="EnsemblPlants"/>
        </authorList>
    </citation>
    <scope>IDENTIFICATION</scope>
</reference>
<dbReference type="InterPro" id="IPR045005">
    <property type="entry name" value="BPM1-6"/>
</dbReference>